<accession>M3AH64</accession>
<dbReference type="KEGG" id="pfj:MYCFIDRAFT_180658"/>
<proteinExistence type="predicted"/>
<dbReference type="RefSeq" id="XP_007932614.1">
    <property type="nucleotide sequence ID" value="XM_007934423.1"/>
</dbReference>
<reference evidence="2 3" key="1">
    <citation type="journal article" date="2012" name="PLoS Pathog.">
        <title>Diverse lifestyles and strategies of plant pathogenesis encoded in the genomes of eighteen Dothideomycetes fungi.</title>
        <authorList>
            <person name="Ohm R.A."/>
            <person name="Feau N."/>
            <person name="Henrissat B."/>
            <person name="Schoch C.L."/>
            <person name="Horwitz B.A."/>
            <person name="Barry K.W."/>
            <person name="Condon B.J."/>
            <person name="Copeland A.C."/>
            <person name="Dhillon B."/>
            <person name="Glaser F."/>
            <person name="Hesse C.N."/>
            <person name="Kosti I."/>
            <person name="LaButti K."/>
            <person name="Lindquist E.A."/>
            <person name="Lucas S."/>
            <person name="Salamov A.A."/>
            <person name="Bradshaw R.E."/>
            <person name="Ciuffetti L."/>
            <person name="Hamelin R.C."/>
            <person name="Kema G.H.J."/>
            <person name="Lawrence C."/>
            <person name="Scott J.A."/>
            <person name="Spatafora J.W."/>
            <person name="Turgeon B.G."/>
            <person name="de Wit P.J.G.M."/>
            <person name="Zhong S."/>
            <person name="Goodwin S.B."/>
            <person name="Grigoriev I.V."/>
        </authorList>
    </citation>
    <scope>NUCLEOTIDE SEQUENCE [LARGE SCALE GENOMIC DNA]</scope>
    <source>
        <strain evidence="2 3">CIRAD86</strain>
    </source>
</reference>
<dbReference type="EMBL" id="KB446574">
    <property type="protein sequence ID" value="EME76837.1"/>
    <property type="molecule type" value="Genomic_DNA"/>
</dbReference>
<dbReference type="HOGENOM" id="CLU_529051_0_0_1"/>
<evidence type="ECO:0000256" key="1">
    <source>
        <dbReference type="SAM" id="MobiDB-lite"/>
    </source>
</evidence>
<name>M3AH64_PSEFD</name>
<evidence type="ECO:0000313" key="3">
    <source>
        <dbReference type="Proteomes" id="UP000016932"/>
    </source>
</evidence>
<sequence>MSDNLTHMSSTKNIRPSIITAKQDAKSTKHTSLPCFNGLLLTIITRYLTGIGSQFENLAPNSKYLQSLEILESSQTSIVEAKLKVEPGKFSSLKQYEGESKDNNQKVDLGCLLSDAPWVPENCRAEISVKEFVAQDAYSGRRNGLGKQRTSSTLAGFAAFFRYRDAERHKVYLAALQDWCYNKFYGKQSISPYDFGRLGLADEILDLDIDEIRTLAKAPTMQTLNGNLLVRWVCTVFTDHLFTHSILPFYDQTCPRHSFCKCCRVSITLHGLNQMAKTIPEVFNGQAPFRSSYDYGGRAARQSKSRRTKVMFPTHREQNSLLVDGPKAGGKISGSGICFSPAAPKMMISSLSHASPRCLEELVANSLRCLTFLQPQYSPLVTCETPASGSSSPPPNFLAILFCLPRICHSAAEVVAVKQHVLEGGSSADREREAKAKPTRPVPQKRSSMRSNYTKTHGEPPKRTRIYLKPHPIPSKSAVQCLLEARRAKDLAKKPNWTFFFRNTKLIWIYSSLIR</sequence>
<feature type="compositionally biased region" description="Polar residues" evidence="1">
    <location>
        <begin position="445"/>
        <end position="455"/>
    </location>
</feature>
<evidence type="ECO:0000313" key="2">
    <source>
        <dbReference type="EMBL" id="EME76837.1"/>
    </source>
</evidence>
<protein>
    <submittedName>
        <fullName evidence="2">Uncharacterized protein</fullName>
    </submittedName>
</protein>
<dbReference type="Proteomes" id="UP000016932">
    <property type="component" value="Unassembled WGS sequence"/>
</dbReference>
<organism evidence="2 3">
    <name type="scientific">Pseudocercospora fijiensis (strain CIRAD86)</name>
    <name type="common">Black leaf streak disease fungus</name>
    <name type="synonym">Mycosphaerella fijiensis</name>
    <dbReference type="NCBI Taxonomy" id="383855"/>
    <lineage>
        <taxon>Eukaryota</taxon>
        <taxon>Fungi</taxon>
        <taxon>Dikarya</taxon>
        <taxon>Ascomycota</taxon>
        <taxon>Pezizomycotina</taxon>
        <taxon>Dothideomycetes</taxon>
        <taxon>Dothideomycetidae</taxon>
        <taxon>Mycosphaerellales</taxon>
        <taxon>Mycosphaerellaceae</taxon>
        <taxon>Pseudocercospora</taxon>
    </lineage>
</organism>
<feature type="region of interest" description="Disordered" evidence="1">
    <location>
        <begin position="425"/>
        <end position="466"/>
    </location>
</feature>
<dbReference type="GeneID" id="19334469"/>
<keyword evidence="3" id="KW-1185">Reference proteome</keyword>
<dbReference type="VEuPathDB" id="FungiDB:MYCFIDRAFT_180658"/>
<gene>
    <name evidence="2" type="ORF">MYCFIDRAFT_180658</name>
</gene>
<dbReference type="AlphaFoldDB" id="M3AH64"/>